<gene>
    <name evidence="1" type="ORF">GCM10008170_01000</name>
</gene>
<evidence type="ECO:0000313" key="2">
    <source>
        <dbReference type="Proteomes" id="UP001143400"/>
    </source>
</evidence>
<reference evidence="1" key="2">
    <citation type="submission" date="2023-01" db="EMBL/GenBank/DDBJ databases">
        <authorList>
            <person name="Sun Q."/>
            <person name="Evtushenko L."/>
        </authorList>
    </citation>
    <scope>NUCLEOTIDE SEQUENCE</scope>
    <source>
        <strain evidence="1">VKM B-1606</strain>
    </source>
</reference>
<accession>A0A9W6IS37</accession>
<dbReference type="EMBL" id="BSFF01000001">
    <property type="protein sequence ID" value="GLK54081.1"/>
    <property type="molecule type" value="Genomic_DNA"/>
</dbReference>
<dbReference type="Proteomes" id="UP001143400">
    <property type="component" value="Unassembled WGS sequence"/>
</dbReference>
<organism evidence="1 2">
    <name type="scientific">Methylopila capsulata</name>
    <dbReference type="NCBI Taxonomy" id="61654"/>
    <lineage>
        <taxon>Bacteria</taxon>
        <taxon>Pseudomonadati</taxon>
        <taxon>Pseudomonadota</taxon>
        <taxon>Alphaproteobacteria</taxon>
        <taxon>Hyphomicrobiales</taxon>
        <taxon>Methylopilaceae</taxon>
        <taxon>Methylopila</taxon>
    </lineage>
</organism>
<evidence type="ECO:0000313" key="1">
    <source>
        <dbReference type="EMBL" id="GLK54081.1"/>
    </source>
</evidence>
<protein>
    <submittedName>
        <fullName evidence="1">Uncharacterized protein</fullName>
    </submittedName>
</protein>
<dbReference type="AlphaFoldDB" id="A0A9W6IS37"/>
<proteinExistence type="predicted"/>
<name>A0A9W6IS37_9HYPH</name>
<sequence>MLHIDGLIGHIKHMFNSAVEHGARVGRSRLDNGFSEFRAGRLTGRHNLCVRGACLRTPTERALPATTRCAFEKD</sequence>
<reference evidence="1" key="1">
    <citation type="journal article" date="2014" name="Int. J. Syst. Evol. Microbiol.">
        <title>Complete genome sequence of Corynebacterium casei LMG S-19264T (=DSM 44701T), isolated from a smear-ripened cheese.</title>
        <authorList>
            <consortium name="US DOE Joint Genome Institute (JGI-PGF)"/>
            <person name="Walter F."/>
            <person name="Albersmeier A."/>
            <person name="Kalinowski J."/>
            <person name="Ruckert C."/>
        </authorList>
    </citation>
    <scope>NUCLEOTIDE SEQUENCE</scope>
    <source>
        <strain evidence="1">VKM B-1606</strain>
    </source>
</reference>
<comment type="caution">
    <text evidence="1">The sequence shown here is derived from an EMBL/GenBank/DDBJ whole genome shotgun (WGS) entry which is preliminary data.</text>
</comment>